<evidence type="ECO:0000313" key="1">
    <source>
        <dbReference type="EMBL" id="AAP76731.1"/>
    </source>
</evidence>
<keyword evidence="2" id="KW-1185">Reference proteome</keyword>
<accession>Q7VJV9</accession>
<dbReference type="EMBL" id="AE017125">
    <property type="protein sequence ID" value="AAP76731.1"/>
    <property type="molecule type" value="Genomic_DNA"/>
</dbReference>
<evidence type="ECO:0000313" key="2">
    <source>
        <dbReference type="Proteomes" id="UP000002495"/>
    </source>
</evidence>
<dbReference type="Proteomes" id="UP000002495">
    <property type="component" value="Chromosome"/>
</dbReference>
<dbReference type="KEGG" id="hhe:HH_0134"/>
<name>Q7VJV9_HELHP</name>
<sequence>MGVGTRFKENSKQASKGLLKHLCAAKALEVVNSKIYALKG</sequence>
<proteinExistence type="predicted"/>
<protein>
    <submittedName>
        <fullName evidence="1">Uncharacterized protein</fullName>
    </submittedName>
</protein>
<dbReference type="HOGENOM" id="CLU_3290603_0_0_7"/>
<organism evidence="1 2">
    <name type="scientific">Helicobacter hepaticus (strain ATCC 51449 / 3B1)</name>
    <dbReference type="NCBI Taxonomy" id="235279"/>
    <lineage>
        <taxon>Bacteria</taxon>
        <taxon>Pseudomonadati</taxon>
        <taxon>Campylobacterota</taxon>
        <taxon>Epsilonproteobacteria</taxon>
        <taxon>Campylobacterales</taxon>
        <taxon>Helicobacteraceae</taxon>
        <taxon>Helicobacter</taxon>
    </lineage>
</organism>
<gene>
    <name evidence="1" type="ordered locus">HH_0134</name>
</gene>
<reference evidence="1 2" key="1">
    <citation type="journal article" date="2003" name="Proc. Natl. Acad. Sci. U.S.A.">
        <title>The complete genome sequence of the carcinogenic bacterium Helicobacter hepaticus.</title>
        <authorList>
            <person name="Suerbaum S."/>
            <person name="Josenhans C."/>
            <person name="Sterzenbach T."/>
            <person name="Drescher B."/>
            <person name="Brandt P."/>
            <person name="Bell M."/>
            <person name="Droege M."/>
            <person name="Fartmann B."/>
            <person name="Fischer H.-P."/>
            <person name="Ge Z."/>
            <person name="Hoerster A."/>
            <person name="Holland R."/>
            <person name="Klein K."/>
            <person name="Koenig J."/>
            <person name="Macko L."/>
            <person name="Mendz G.L."/>
            <person name="Nyakatura G."/>
            <person name="Schauer D.B."/>
            <person name="Shen Z."/>
            <person name="Weber J."/>
            <person name="Frosch M."/>
            <person name="Fox J.G."/>
        </authorList>
    </citation>
    <scope>NUCLEOTIDE SEQUENCE [LARGE SCALE GENOMIC DNA]</scope>
    <source>
        <strain evidence="2">ATCC 51449 / 3B1</strain>
    </source>
</reference>
<dbReference type="AlphaFoldDB" id="Q7VJV9"/>